<keyword evidence="1" id="KW-0732">Signal</keyword>
<evidence type="ECO:0000313" key="2">
    <source>
        <dbReference type="EMBL" id="MXU89030.1"/>
    </source>
</evidence>
<dbReference type="EMBL" id="GIFC01006947">
    <property type="protein sequence ID" value="MXU89030.1"/>
    <property type="molecule type" value="Transcribed_RNA"/>
</dbReference>
<feature type="signal peptide" evidence="1">
    <location>
        <begin position="1"/>
        <end position="19"/>
    </location>
</feature>
<accession>A0A6B0UGN2</accession>
<name>A0A6B0UGN2_IXORI</name>
<organism evidence="2">
    <name type="scientific">Ixodes ricinus</name>
    <name type="common">Common tick</name>
    <name type="synonym">Acarus ricinus</name>
    <dbReference type="NCBI Taxonomy" id="34613"/>
    <lineage>
        <taxon>Eukaryota</taxon>
        <taxon>Metazoa</taxon>
        <taxon>Ecdysozoa</taxon>
        <taxon>Arthropoda</taxon>
        <taxon>Chelicerata</taxon>
        <taxon>Arachnida</taxon>
        <taxon>Acari</taxon>
        <taxon>Parasitiformes</taxon>
        <taxon>Ixodida</taxon>
        <taxon>Ixodoidea</taxon>
        <taxon>Ixodidae</taxon>
        <taxon>Ixodinae</taxon>
        <taxon>Ixodes</taxon>
    </lineage>
</organism>
<protein>
    <submittedName>
        <fullName evidence="2">Putative secreted protein</fullName>
    </submittedName>
</protein>
<proteinExistence type="predicted"/>
<feature type="chain" id="PRO_5025435890" evidence="1">
    <location>
        <begin position="20"/>
        <end position="105"/>
    </location>
</feature>
<sequence>MKLAFPLSILLHVPGTTHTLGLTCVPNWRSWSHGAPTALGPRVCTTIAGPMYRIGSLNAAQPQGSPLSHASVLEGLQLSRIFGRSVPVLKLHSSDAIGTFRQGMH</sequence>
<dbReference type="AlphaFoldDB" id="A0A6B0UGN2"/>
<evidence type="ECO:0000256" key="1">
    <source>
        <dbReference type="SAM" id="SignalP"/>
    </source>
</evidence>
<reference evidence="2" key="1">
    <citation type="submission" date="2019-12" db="EMBL/GenBank/DDBJ databases">
        <title>An insight into the sialome of adult female Ixodes ricinus ticks feeding for 6 days.</title>
        <authorList>
            <person name="Perner J."/>
            <person name="Ribeiro J.M.C."/>
        </authorList>
    </citation>
    <scope>NUCLEOTIDE SEQUENCE</scope>
    <source>
        <strain evidence="2">Semi-engorged</strain>
        <tissue evidence="2">Salivary glands</tissue>
    </source>
</reference>